<name>A0ABR7LV41_9ACTN</name>
<keyword evidence="2" id="KW-1185">Reference proteome</keyword>
<proteinExistence type="predicted"/>
<accession>A0ABR7LV41</accession>
<evidence type="ECO:0000313" key="2">
    <source>
        <dbReference type="Proteomes" id="UP000805614"/>
    </source>
</evidence>
<reference evidence="1 2" key="1">
    <citation type="submission" date="2020-06" db="EMBL/GenBank/DDBJ databases">
        <title>Actinomadura xiongansis sp. nov., isolated from soil of Baiyangdian.</title>
        <authorList>
            <person name="Zhang X."/>
        </authorList>
    </citation>
    <scope>NUCLEOTIDE SEQUENCE [LARGE SCALE GENOMIC DNA]</scope>
    <source>
        <strain evidence="1 2">HBUM206468</strain>
    </source>
</reference>
<evidence type="ECO:0000313" key="1">
    <source>
        <dbReference type="EMBL" id="MBC6468372.1"/>
    </source>
</evidence>
<protein>
    <submittedName>
        <fullName evidence="1">DUF4243 domain-containing protein</fullName>
    </submittedName>
</protein>
<comment type="caution">
    <text evidence="1">The sequence shown here is derived from an EMBL/GenBank/DDBJ whole genome shotgun (WGS) entry which is preliminary data.</text>
</comment>
<gene>
    <name evidence="1" type="ORF">HKK74_23155</name>
</gene>
<dbReference type="Proteomes" id="UP000805614">
    <property type="component" value="Unassembled WGS sequence"/>
</dbReference>
<organism evidence="1 2">
    <name type="scientific">Actinomadura alba</name>
    <dbReference type="NCBI Taxonomy" id="406431"/>
    <lineage>
        <taxon>Bacteria</taxon>
        <taxon>Bacillati</taxon>
        <taxon>Actinomycetota</taxon>
        <taxon>Actinomycetes</taxon>
        <taxon>Streptosporangiales</taxon>
        <taxon>Thermomonosporaceae</taxon>
        <taxon>Actinomadura</taxon>
    </lineage>
</organism>
<sequence>MQPPRYAEAIDDALDRMWEVGFEFGPDFAVHAPMAAETLITLGHPDVVPSWLELNRRQRRYTAPPAAAEPIPDDDPGAQRLALGDYRRVADWVAFFDRRLDTAPWQEVVVRWWPVLLDGAFAAFTHGLIRTAHAVRILRTTPEPSPLQLNELARGLAYWAARHTPIMTGDADERTSAPAERDVQVALSDLTVASAGKYATLAPRPPVPLVHAITAPAAMRLVLPILPGELRLRTCEVAERLVEMVWNRIPGFPSGRGPAREPGYRPPTGEHLTEEAVQIGDEHAIKLAEACVREYALRPDDRYLAAAHTLNISCRYEGGL</sequence>
<dbReference type="EMBL" id="JABVEC010000018">
    <property type="protein sequence ID" value="MBC6468372.1"/>
    <property type="molecule type" value="Genomic_DNA"/>
</dbReference>